<feature type="binding site" evidence="2">
    <location>
        <position position="14"/>
    </location>
    <ligand>
        <name>Mn(2+)</name>
        <dbReference type="ChEBI" id="CHEBI:29035"/>
        <label>1</label>
    </ligand>
</feature>
<dbReference type="InterPro" id="IPR029052">
    <property type="entry name" value="Metallo-depent_PP-like"/>
</dbReference>
<feature type="binding site" evidence="2">
    <location>
        <position position="173"/>
    </location>
    <ligand>
        <name>substrate</name>
    </ligand>
</feature>
<organism evidence="3 4">
    <name type="scientific">Banduia mediterranea</name>
    <dbReference type="NCBI Taxonomy" id="3075609"/>
    <lineage>
        <taxon>Bacteria</taxon>
        <taxon>Pseudomonadati</taxon>
        <taxon>Pseudomonadota</taxon>
        <taxon>Gammaproteobacteria</taxon>
        <taxon>Nevskiales</taxon>
        <taxon>Algiphilaceae</taxon>
        <taxon>Banduia</taxon>
    </lineage>
</organism>
<evidence type="ECO:0000313" key="3">
    <source>
        <dbReference type="EMBL" id="MDT0498056.1"/>
    </source>
</evidence>
<comment type="pathway">
    <text evidence="2">Glycolipid biosynthesis; lipid IV(A) biosynthesis; lipid IV(A) from (3R)-3-hydroxytetradecanoyl-[acyl-carrier-protein] and UDP-N-acetyl-alpha-D-glucosamine: step 4/6.</text>
</comment>
<comment type="subcellular location">
    <subcellularLocation>
        <location evidence="2">Cell inner membrane</location>
        <topology evidence="2">Peripheral membrane protein</topology>
        <orientation evidence="2">Cytoplasmic side</orientation>
    </subcellularLocation>
</comment>
<dbReference type="EC" id="3.6.1.54" evidence="2"/>
<feature type="binding site" evidence="2">
    <location>
        <position position="47"/>
    </location>
    <ligand>
        <name>Mn(2+)</name>
        <dbReference type="ChEBI" id="CHEBI:29035"/>
        <label>1</label>
    </ligand>
</feature>
<comment type="catalytic activity">
    <reaction evidence="2">
        <text>UDP-2-N,3-O-bis[(3R)-3-hydroxytetradecanoyl]-alpha-D-glucosamine + H2O = 2-N,3-O-bis[(3R)-3-hydroxytetradecanoyl]-alpha-D-glucosaminyl 1-phosphate + UMP + 2 H(+)</text>
        <dbReference type="Rhea" id="RHEA:25213"/>
        <dbReference type="ChEBI" id="CHEBI:15377"/>
        <dbReference type="ChEBI" id="CHEBI:15378"/>
        <dbReference type="ChEBI" id="CHEBI:57865"/>
        <dbReference type="ChEBI" id="CHEBI:57957"/>
        <dbReference type="ChEBI" id="CHEBI:78847"/>
        <dbReference type="EC" id="3.6.1.54"/>
    </reaction>
</comment>
<feature type="binding site" evidence="2">
    <location>
        <position position="85"/>
    </location>
    <ligand>
        <name>Mn(2+)</name>
        <dbReference type="ChEBI" id="CHEBI:29035"/>
        <label>2</label>
    </ligand>
</feature>
<comment type="caution">
    <text evidence="3">The sequence shown here is derived from an EMBL/GenBank/DDBJ whole genome shotgun (WGS) entry which is preliminary data.</text>
</comment>
<dbReference type="NCBIfam" id="NF003743">
    <property type="entry name" value="PRK05340.1"/>
    <property type="match status" value="1"/>
</dbReference>
<keyword evidence="2" id="KW-1003">Cell membrane</keyword>
<name>A0ABU2WJL1_9GAMM</name>
<feature type="binding site" evidence="2">
    <location>
        <position position="170"/>
    </location>
    <ligand>
        <name>substrate</name>
    </ligand>
</feature>
<feature type="binding site" evidence="2">
    <location>
        <begin position="85"/>
        <end position="86"/>
    </location>
    <ligand>
        <name>substrate</name>
    </ligand>
</feature>
<keyword evidence="1 2" id="KW-0378">Hydrolase</keyword>
<dbReference type="GO" id="GO:0016787">
    <property type="term" value="F:hydrolase activity"/>
    <property type="evidence" value="ECO:0007669"/>
    <property type="project" value="UniProtKB-KW"/>
</dbReference>
<keyword evidence="2" id="KW-0441">Lipid A biosynthesis</keyword>
<keyword evidence="2" id="KW-0464">Manganese</keyword>
<keyword evidence="2" id="KW-0443">Lipid metabolism</keyword>
<dbReference type="PANTHER" id="PTHR34990">
    <property type="entry name" value="UDP-2,3-DIACYLGLUCOSAMINE HYDROLASE-RELATED"/>
    <property type="match status" value="1"/>
</dbReference>
<feature type="binding site" evidence="2">
    <location>
        <position position="16"/>
    </location>
    <ligand>
        <name>Mn(2+)</name>
        <dbReference type="ChEBI" id="CHEBI:29035"/>
        <label>1</label>
    </ligand>
</feature>
<dbReference type="CDD" id="cd07398">
    <property type="entry name" value="MPP_YbbF-LpxH"/>
    <property type="match status" value="1"/>
</dbReference>
<dbReference type="Proteomes" id="UP001254608">
    <property type="component" value="Unassembled WGS sequence"/>
</dbReference>
<dbReference type="PANTHER" id="PTHR34990:SF1">
    <property type="entry name" value="UDP-2,3-DIACYLGLUCOSAMINE HYDROLASE"/>
    <property type="match status" value="1"/>
</dbReference>
<comment type="similarity">
    <text evidence="2">Belongs to the LpxH family.</text>
</comment>
<proteinExistence type="inferred from homology"/>
<keyword evidence="2" id="KW-0472">Membrane</keyword>
<reference evidence="3 4" key="1">
    <citation type="submission" date="2023-09" db="EMBL/GenBank/DDBJ databases">
        <authorList>
            <person name="Rey-Velasco X."/>
        </authorList>
    </citation>
    <scope>NUCLEOTIDE SEQUENCE [LARGE SCALE GENOMIC DNA]</scope>
    <source>
        <strain evidence="3 4">W345</strain>
    </source>
</reference>
<evidence type="ECO:0000256" key="1">
    <source>
        <dbReference type="ARBA" id="ARBA00022801"/>
    </source>
</evidence>
<keyword evidence="4" id="KW-1185">Reference proteome</keyword>
<feature type="binding site" evidence="2">
    <location>
        <position position="120"/>
    </location>
    <ligand>
        <name>Mn(2+)</name>
        <dbReference type="ChEBI" id="CHEBI:29035"/>
        <label>2</label>
    </ligand>
</feature>
<keyword evidence="2" id="KW-0479">Metal-binding</keyword>
<dbReference type="InterPro" id="IPR010138">
    <property type="entry name" value="UDP-diacylglucosamine_Hdrlase"/>
</dbReference>
<evidence type="ECO:0000313" key="4">
    <source>
        <dbReference type="Proteomes" id="UP001254608"/>
    </source>
</evidence>
<feature type="binding site" evidence="2">
    <location>
        <position position="203"/>
    </location>
    <ligand>
        <name>Mn(2+)</name>
        <dbReference type="ChEBI" id="CHEBI:29035"/>
        <label>1</label>
    </ligand>
</feature>
<dbReference type="InterPro" id="IPR043461">
    <property type="entry name" value="LpxH-like"/>
</dbReference>
<dbReference type="RefSeq" id="WP_311365446.1">
    <property type="nucleotide sequence ID" value="NZ_JAVRIC010000016.1"/>
</dbReference>
<feature type="binding site" evidence="2">
    <location>
        <position position="128"/>
    </location>
    <ligand>
        <name>substrate</name>
    </ligand>
</feature>
<dbReference type="Gene3D" id="3.60.21.10">
    <property type="match status" value="1"/>
</dbReference>
<feature type="binding site" evidence="2">
    <location>
        <position position="47"/>
    </location>
    <ligand>
        <name>Mn(2+)</name>
        <dbReference type="ChEBI" id="CHEBI:29035"/>
        <label>2</label>
    </ligand>
</feature>
<protein>
    <recommendedName>
        <fullName evidence="2">UDP-2,3-diacylglucosamine hydrolase</fullName>
        <ecNumber evidence="2">3.6.1.54</ecNumber>
    </recommendedName>
    <alternativeName>
        <fullName evidence="2">UDP-2,3-diacylglucosamine diphosphatase</fullName>
    </alternativeName>
</protein>
<evidence type="ECO:0000256" key="2">
    <source>
        <dbReference type="HAMAP-Rule" id="MF_00575"/>
    </source>
</evidence>
<feature type="binding site" evidence="2">
    <location>
        <position position="201"/>
    </location>
    <ligand>
        <name>Mn(2+)</name>
        <dbReference type="ChEBI" id="CHEBI:29035"/>
        <label>2</label>
    </ligand>
</feature>
<sequence length="248" mass="27485">MPPPAAGAVLLLADLHLPPGPSSLRERFIAFLRGPAADAQSVYILGDLFEYWIGDDVGLEVYAAECAALLDCTRSGTRIGFMHGNRDFLVGERFAAATGVALLGEPRHLHFGGVATLLSHGDRYCEDDVAYQRWRRFARNRVAQAGFVALPRRLRERIAGGLRHRSADAQRGKPEQITDVSTAAIERELERHGCTRMIHGHTHRPAEHALAGGRERIVLADWRPRRCEYLRLTGADWERRLVGGPAAK</sequence>
<gene>
    <name evidence="2" type="primary">lpxH</name>
    <name evidence="3" type="ORF">RM530_11875</name>
</gene>
<comment type="function">
    <text evidence="2">Hydrolyzes the pyrophosphate bond of UDP-2,3-diacylglucosamine to yield 2,3-diacylglucosamine 1-phosphate (lipid X) and UMP by catalyzing the attack of water at the alpha-P atom. Involved in the biosynthesis of lipid A, a phosphorylated glycolipid that anchors the lipopolysaccharide to the outer membrane of the cell.</text>
</comment>
<dbReference type="HAMAP" id="MF_00575">
    <property type="entry name" value="LpxH"/>
    <property type="match status" value="1"/>
</dbReference>
<keyword evidence="2" id="KW-0444">Lipid biosynthesis</keyword>
<keyword evidence="2" id="KW-0997">Cell inner membrane</keyword>
<accession>A0ABU2WJL1</accession>
<feature type="binding site" evidence="2">
    <location>
        <position position="166"/>
    </location>
    <ligand>
        <name>substrate</name>
    </ligand>
</feature>
<dbReference type="NCBIfam" id="TIGR01854">
    <property type="entry name" value="lipid_A_lpxH"/>
    <property type="match status" value="1"/>
</dbReference>
<feature type="binding site" evidence="2">
    <location>
        <position position="201"/>
    </location>
    <ligand>
        <name>substrate</name>
    </ligand>
</feature>
<dbReference type="EMBL" id="JAVRIC010000016">
    <property type="protein sequence ID" value="MDT0498056.1"/>
    <property type="molecule type" value="Genomic_DNA"/>
</dbReference>
<dbReference type="SUPFAM" id="SSF56300">
    <property type="entry name" value="Metallo-dependent phosphatases"/>
    <property type="match status" value="1"/>
</dbReference>
<comment type="cofactor">
    <cofactor evidence="2">
        <name>Mn(2+)</name>
        <dbReference type="ChEBI" id="CHEBI:29035"/>
    </cofactor>
    <text evidence="2">Binds 2 Mn(2+) ions per subunit in a binuclear metal center.</text>
</comment>